<reference evidence="5 6" key="1">
    <citation type="submission" date="2016-11" db="EMBL/GenBank/DDBJ databases">
        <title>Whole genomes of Flavobacteriaceae.</title>
        <authorList>
            <person name="Stine C."/>
            <person name="Li C."/>
            <person name="Tadesse D."/>
        </authorList>
    </citation>
    <scope>NUCLEOTIDE SEQUENCE [LARGE SCALE GENOMIC DNA]</scope>
    <source>
        <strain evidence="5 6">ATCC 51468</strain>
    </source>
</reference>
<evidence type="ECO:0000313" key="5">
    <source>
        <dbReference type="EMBL" id="OXA88080.1"/>
    </source>
</evidence>
<keyword evidence="6" id="KW-1185">Reference proteome</keyword>
<dbReference type="PANTHER" id="PTHR43280">
    <property type="entry name" value="ARAC-FAMILY TRANSCRIPTIONAL REGULATOR"/>
    <property type="match status" value="1"/>
</dbReference>
<evidence type="ECO:0000259" key="4">
    <source>
        <dbReference type="PROSITE" id="PS01124"/>
    </source>
</evidence>
<dbReference type="Pfam" id="PF22200">
    <property type="entry name" value="ExsA_N"/>
    <property type="match status" value="1"/>
</dbReference>
<accession>A0ABX4C692</accession>
<dbReference type="SUPFAM" id="SSF46689">
    <property type="entry name" value="Homeodomain-like"/>
    <property type="match status" value="2"/>
</dbReference>
<proteinExistence type="predicted"/>
<dbReference type="PROSITE" id="PS00041">
    <property type="entry name" value="HTH_ARAC_FAMILY_1"/>
    <property type="match status" value="1"/>
</dbReference>
<comment type="caution">
    <text evidence="5">The sequence shown here is derived from an EMBL/GenBank/DDBJ whole genome shotgun (WGS) entry which is preliminary data.</text>
</comment>
<name>A0ABX4C692_9FLAO</name>
<dbReference type="Gene3D" id="1.10.10.60">
    <property type="entry name" value="Homeodomain-like"/>
    <property type="match status" value="2"/>
</dbReference>
<organism evidence="5 6">
    <name type="scientific">Flavobacterium hibernum</name>
    <dbReference type="NCBI Taxonomy" id="37752"/>
    <lineage>
        <taxon>Bacteria</taxon>
        <taxon>Pseudomonadati</taxon>
        <taxon>Bacteroidota</taxon>
        <taxon>Flavobacteriia</taxon>
        <taxon>Flavobacteriales</taxon>
        <taxon>Flavobacteriaceae</taxon>
        <taxon>Flavobacterium</taxon>
    </lineage>
</organism>
<evidence type="ECO:0000256" key="3">
    <source>
        <dbReference type="ARBA" id="ARBA00023163"/>
    </source>
</evidence>
<dbReference type="Pfam" id="PF12833">
    <property type="entry name" value="HTH_18"/>
    <property type="match status" value="1"/>
</dbReference>
<keyword evidence="3" id="KW-0804">Transcription</keyword>
<protein>
    <recommendedName>
        <fullName evidence="4">HTH araC/xylS-type domain-containing protein</fullName>
    </recommendedName>
</protein>
<keyword evidence="2" id="KW-0238">DNA-binding</keyword>
<dbReference type="InterPro" id="IPR018060">
    <property type="entry name" value="HTH_AraC"/>
</dbReference>
<dbReference type="PROSITE" id="PS01124">
    <property type="entry name" value="HTH_ARAC_FAMILY_2"/>
    <property type="match status" value="1"/>
</dbReference>
<evidence type="ECO:0000256" key="2">
    <source>
        <dbReference type="ARBA" id="ARBA00023125"/>
    </source>
</evidence>
<evidence type="ECO:0000313" key="6">
    <source>
        <dbReference type="Proteomes" id="UP000198302"/>
    </source>
</evidence>
<dbReference type="SMART" id="SM00342">
    <property type="entry name" value="HTH_ARAC"/>
    <property type="match status" value="1"/>
</dbReference>
<gene>
    <name evidence="5" type="ORF">B0A73_09900</name>
</gene>
<evidence type="ECO:0000256" key="1">
    <source>
        <dbReference type="ARBA" id="ARBA00023015"/>
    </source>
</evidence>
<dbReference type="InterPro" id="IPR018062">
    <property type="entry name" value="HTH_AraC-typ_CS"/>
</dbReference>
<sequence length="295" mass="33717">MLYRFNNSIMKKMIKVPTSLIGGDAPQNSLMLDGCSVIEQCIHSTEVKGTMYLEQHLLLIVLEGSVVLTYGKQEYKLFKNDMILLKKATAVKYHKFGNAENDNIYDSLMFSIKDDLLKSFLSTSEIKVSKPEGEIKTGVYPMNECLVAFAHSMKPYFFDHSVVHPGQLRLKIMELLYDVAECNRNMFLQILQLHEPVKTDIRNVVEQHYASPVSVSELAYLSGRSLSSFKRDFQNIYNVAPATWIREKRLEKAKDMLETTALSVSDICYSLGFENVSHFSRIYKEFHGQAPSISR</sequence>
<dbReference type="Proteomes" id="UP000198302">
    <property type="component" value="Unassembled WGS sequence"/>
</dbReference>
<dbReference type="PANTHER" id="PTHR43280:SF2">
    <property type="entry name" value="HTH-TYPE TRANSCRIPTIONAL REGULATOR EXSA"/>
    <property type="match status" value="1"/>
</dbReference>
<keyword evidence="1" id="KW-0805">Transcription regulation</keyword>
<dbReference type="EMBL" id="MUGX01000011">
    <property type="protein sequence ID" value="OXA88080.1"/>
    <property type="molecule type" value="Genomic_DNA"/>
</dbReference>
<dbReference type="InterPro" id="IPR009057">
    <property type="entry name" value="Homeodomain-like_sf"/>
</dbReference>
<dbReference type="InterPro" id="IPR054015">
    <property type="entry name" value="ExsA-like_N"/>
</dbReference>
<feature type="domain" description="HTH araC/xylS-type" evidence="4">
    <location>
        <begin position="199"/>
        <end position="295"/>
    </location>
</feature>